<comment type="caution">
    <text evidence="2">The sequence shown here is derived from an EMBL/GenBank/DDBJ whole genome shotgun (WGS) entry which is preliminary data.</text>
</comment>
<protein>
    <submittedName>
        <fullName evidence="2">Uncharacterized protein</fullName>
    </submittedName>
</protein>
<dbReference type="AlphaFoldDB" id="A0A420Y7C2"/>
<dbReference type="OrthoDB" id="5596743at2759"/>
<dbReference type="EMBL" id="QVQW01000038">
    <property type="protein sequence ID" value="RKU43786.1"/>
    <property type="molecule type" value="Genomic_DNA"/>
</dbReference>
<evidence type="ECO:0000313" key="2">
    <source>
        <dbReference type="EMBL" id="RKU43786.1"/>
    </source>
</evidence>
<name>A0A420Y7C2_9PEZI</name>
<organism evidence="2 3">
    <name type="scientific">Coniochaeta pulveracea</name>
    <dbReference type="NCBI Taxonomy" id="177199"/>
    <lineage>
        <taxon>Eukaryota</taxon>
        <taxon>Fungi</taxon>
        <taxon>Dikarya</taxon>
        <taxon>Ascomycota</taxon>
        <taxon>Pezizomycotina</taxon>
        <taxon>Sordariomycetes</taxon>
        <taxon>Sordariomycetidae</taxon>
        <taxon>Coniochaetales</taxon>
        <taxon>Coniochaetaceae</taxon>
        <taxon>Coniochaeta</taxon>
    </lineage>
</organism>
<gene>
    <name evidence="2" type="ORF">DL546_004996</name>
</gene>
<feature type="chain" id="PRO_5019509148" evidence="1">
    <location>
        <begin position="22"/>
        <end position="338"/>
    </location>
</feature>
<reference evidence="2 3" key="1">
    <citation type="submission" date="2018-08" db="EMBL/GenBank/DDBJ databases">
        <title>Draft genome of the lignicolous fungus Coniochaeta pulveracea.</title>
        <authorList>
            <person name="Borstlap C.J."/>
            <person name="De Witt R.N."/>
            <person name="Botha A."/>
            <person name="Volschenk H."/>
        </authorList>
    </citation>
    <scope>NUCLEOTIDE SEQUENCE [LARGE SCALE GENOMIC DNA]</scope>
    <source>
        <strain evidence="2 3">CAB683</strain>
    </source>
</reference>
<evidence type="ECO:0000256" key="1">
    <source>
        <dbReference type="SAM" id="SignalP"/>
    </source>
</evidence>
<keyword evidence="1" id="KW-0732">Signal</keyword>
<dbReference type="Proteomes" id="UP000275385">
    <property type="component" value="Unassembled WGS sequence"/>
</dbReference>
<accession>A0A420Y7C2</accession>
<sequence>MYSKTLLFLVGVAATVSTASARCNADNCLRAIRATSRLPLASTDCASLLDFTVTPSTVTLTEYSTTPQTDTVTIPTTVISTLHDTFTTIVHATSTVVSSATVTASAVPAKRDASDGIPAYASPCSGLVRFSSACSCIGVTAKTVTAVTPSTTVTLPVTSTSLTSITQAVTTSSTTVEDTTVTQTTTDTTFTSVAVTTVSPVSQSITGRLSFTTNGQQYYIGNYDSSGISYAFAVTDPAAAITVTLDANGQLKYGTKVAKGNPTSPGSALQFFFVEPNVATTTRTPYTCSINANHALSCYVNSPSEDLVLSLRPNNFIYSSSRVAAVTNSYLVISPVLS</sequence>
<feature type="signal peptide" evidence="1">
    <location>
        <begin position="1"/>
        <end position="21"/>
    </location>
</feature>
<evidence type="ECO:0000313" key="3">
    <source>
        <dbReference type="Proteomes" id="UP000275385"/>
    </source>
</evidence>
<proteinExistence type="predicted"/>
<keyword evidence="3" id="KW-1185">Reference proteome</keyword>